<organism evidence="2 3">
    <name type="scientific">Acinetobacter pseudolwoffii</name>
    <dbReference type="NCBI Taxonomy" id="2053287"/>
    <lineage>
        <taxon>Bacteria</taxon>
        <taxon>Pseudomonadati</taxon>
        <taxon>Pseudomonadota</taxon>
        <taxon>Gammaproteobacteria</taxon>
        <taxon>Moraxellales</taxon>
        <taxon>Moraxellaceae</taxon>
        <taxon>Acinetobacter</taxon>
    </lineage>
</organism>
<feature type="domain" description="AAA+ ATPase" evidence="1">
    <location>
        <begin position="14"/>
        <end position="215"/>
    </location>
</feature>
<reference evidence="2 3" key="2">
    <citation type="submission" date="2017-12" db="EMBL/GenBank/DDBJ databases">
        <title>Revising the taxonomy of the Acinetobacter lwoffii group: the description of Acinetobacter pseudolwoffii sp. nov. and emended description of Acinetobacter lwoffii.</title>
        <authorList>
            <person name="Nemec A."/>
        </authorList>
    </citation>
    <scope>NUCLEOTIDE SEQUENCE [LARGE SCALE GENOMIC DNA]</scope>
    <source>
        <strain evidence="2 3">ANC 5347</strain>
    </source>
</reference>
<sequence length="358" mass="39539">MSTVFFKKAERKNAKLRLALAGPTGSGKTMGALLIAKGIGGKVAVVDTENSSAELYADVMQFDTANIQPPYSPKKFISAIEAAEKAGYTTVILDSITHEWSGVGGCLEMVDALGKGKFKGNTWGAWSEVTPEHRKFIDAMLHSSINIIVTMRSKMETVQTNDGGKKKVEKLGLKAEQRDGIEYEFTTVLDITHGDNYAIATKDRTGLFIQPERITEQTGIKLSQWLSSGSADATINGNQILELEALMIEAGIDIEKYCLKRKLNSLQDVRQQVFEETCNSIKRIIAQRSQASQESEKQLQQEQEALLEADYQKAITVIQNAQSSDELQYPANYFKGSKYEQNILNACQAKSDMEGWSA</sequence>
<protein>
    <submittedName>
        <fullName evidence="2">AAA family ATPase</fullName>
    </submittedName>
</protein>
<name>A0A2H9UQR6_9GAMM</name>
<dbReference type="RefSeq" id="WP_100357059.1">
    <property type="nucleotide sequence ID" value="NZ_PGOZ01000001.1"/>
</dbReference>
<evidence type="ECO:0000313" key="2">
    <source>
        <dbReference type="EMBL" id="PJI34035.1"/>
    </source>
</evidence>
<comment type="caution">
    <text evidence="2">The sequence shown here is derived from an EMBL/GenBank/DDBJ whole genome shotgun (WGS) entry which is preliminary data.</text>
</comment>
<dbReference type="Proteomes" id="UP000242351">
    <property type="component" value="Unassembled WGS sequence"/>
</dbReference>
<gene>
    <name evidence="2" type="ORF">CU320_01490</name>
</gene>
<dbReference type="SUPFAM" id="SSF52540">
    <property type="entry name" value="P-loop containing nucleoside triphosphate hydrolases"/>
    <property type="match status" value="1"/>
</dbReference>
<dbReference type="AlphaFoldDB" id="A0A2H9UQR6"/>
<dbReference type="Gene3D" id="3.40.50.300">
    <property type="entry name" value="P-loop containing nucleotide triphosphate hydrolases"/>
    <property type="match status" value="1"/>
</dbReference>
<evidence type="ECO:0000259" key="1">
    <source>
        <dbReference type="SMART" id="SM00382"/>
    </source>
</evidence>
<reference evidence="2 3" key="1">
    <citation type="submission" date="2017-11" db="EMBL/GenBank/DDBJ databases">
        <authorList>
            <person name="Han C.G."/>
        </authorList>
    </citation>
    <scope>NUCLEOTIDE SEQUENCE [LARGE SCALE GENOMIC DNA]</scope>
    <source>
        <strain evidence="2 3">ANC 5347</strain>
    </source>
</reference>
<dbReference type="SMART" id="SM00382">
    <property type="entry name" value="AAA"/>
    <property type="match status" value="1"/>
</dbReference>
<dbReference type="EMBL" id="PGOZ01000001">
    <property type="protein sequence ID" value="PJI34035.1"/>
    <property type="molecule type" value="Genomic_DNA"/>
</dbReference>
<dbReference type="InterPro" id="IPR027417">
    <property type="entry name" value="P-loop_NTPase"/>
</dbReference>
<dbReference type="InterPro" id="IPR003593">
    <property type="entry name" value="AAA+_ATPase"/>
</dbReference>
<dbReference type="Pfam" id="PF13479">
    <property type="entry name" value="AAA_24"/>
    <property type="match status" value="1"/>
</dbReference>
<accession>A0A2H9UQR6</accession>
<evidence type="ECO:0000313" key="3">
    <source>
        <dbReference type="Proteomes" id="UP000242351"/>
    </source>
</evidence>
<proteinExistence type="predicted"/>